<keyword evidence="2" id="KW-1185">Reference proteome</keyword>
<dbReference type="EMBL" id="JWYV01000001">
    <property type="protein sequence ID" value="KKD01406.1"/>
    <property type="molecule type" value="Genomic_DNA"/>
</dbReference>
<organism evidence="1 2">
    <name type="scientific">Photobacterium halotolerans</name>
    <dbReference type="NCBI Taxonomy" id="265726"/>
    <lineage>
        <taxon>Bacteria</taxon>
        <taxon>Pseudomonadati</taxon>
        <taxon>Pseudomonadota</taxon>
        <taxon>Gammaproteobacteria</taxon>
        <taxon>Vibrionales</taxon>
        <taxon>Vibrionaceae</taxon>
        <taxon>Photobacterium</taxon>
    </lineage>
</organism>
<protein>
    <submittedName>
        <fullName evidence="1">Uncharacterized protein</fullName>
    </submittedName>
</protein>
<dbReference type="PATRIC" id="fig|265726.11.peg.179"/>
<dbReference type="RefSeq" id="WP_046218735.1">
    <property type="nucleotide sequence ID" value="NZ_JWYV01000001.1"/>
</dbReference>
<sequence>MSQPALKPQTHSAEVRPFLRGQPKSVADVHVVTANAPKKSALESIAAAKSLFSPEHKRNKLKLVYCSLAEEQRRMLCFCAGLKQQHVSMSFDDFTNEETAKIAAGLKMMAGVVTRFENMAGPVSHLKPASFYR</sequence>
<evidence type="ECO:0000313" key="2">
    <source>
        <dbReference type="Proteomes" id="UP000033633"/>
    </source>
</evidence>
<dbReference type="STRING" id="265726.KY46_00830"/>
<name>A0A0F5VGV0_9GAMM</name>
<dbReference type="OrthoDB" id="6505258at2"/>
<comment type="caution">
    <text evidence="1">The sequence shown here is derived from an EMBL/GenBank/DDBJ whole genome shotgun (WGS) entry which is preliminary data.</text>
</comment>
<gene>
    <name evidence="1" type="ORF">KY46_00830</name>
</gene>
<accession>A0A0F5VGV0</accession>
<proteinExistence type="predicted"/>
<dbReference type="AlphaFoldDB" id="A0A0F5VGV0"/>
<evidence type="ECO:0000313" key="1">
    <source>
        <dbReference type="EMBL" id="KKD01406.1"/>
    </source>
</evidence>
<reference evidence="1 2" key="1">
    <citation type="submission" date="2014-12" db="EMBL/GenBank/DDBJ databases">
        <title>Mercury Reductase activity and rhizosphere competence traits in the genome of root associated Photobacterium halotolerans MELD1.</title>
        <authorList>
            <person name="Mathew D.C."/>
            <person name="Huang C.-C."/>
        </authorList>
    </citation>
    <scope>NUCLEOTIDE SEQUENCE [LARGE SCALE GENOMIC DNA]</scope>
    <source>
        <strain evidence="1 2">MELD1</strain>
    </source>
</reference>
<dbReference type="Proteomes" id="UP000033633">
    <property type="component" value="Unassembled WGS sequence"/>
</dbReference>